<evidence type="ECO:0000313" key="9">
    <source>
        <dbReference type="EMBL" id="KAJ3658110.1"/>
    </source>
</evidence>
<keyword evidence="7" id="KW-0325">Glycoprotein</keyword>
<feature type="chain" id="PRO_5041214049" description="acid phosphatase" evidence="8">
    <location>
        <begin position="22"/>
        <end position="370"/>
    </location>
</feature>
<keyword evidence="10" id="KW-1185">Reference proteome</keyword>
<dbReference type="CDD" id="cd07061">
    <property type="entry name" value="HP_HAP_like"/>
    <property type="match status" value="1"/>
</dbReference>
<feature type="signal peptide" evidence="8">
    <location>
        <begin position="1"/>
        <end position="21"/>
    </location>
</feature>
<dbReference type="InterPro" id="IPR050645">
    <property type="entry name" value="Histidine_acid_phosphatase"/>
</dbReference>
<comment type="caution">
    <text evidence="9">The sequence shown here is derived from an EMBL/GenBank/DDBJ whole genome shotgun (WGS) entry which is preliminary data.</text>
</comment>
<evidence type="ECO:0000256" key="2">
    <source>
        <dbReference type="ARBA" id="ARBA00005375"/>
    </source>
</evidence>
<keyword evidence="6" id="KW-1015">Disulfide bond</keyword>
<dbReference type="SUPFAM" id="SSF53254">
    <property type="entry name" value="Phosphoglycerate mutase-like"/>
    <property type="match status" value="1"/>
</dbReference>
<comment type="similarity">
    <text evidence="2">Belongs to the histidine acid phosphatase family.</text>
</comment>
<evidence type="ECO:0000256" key="4">
    <source>
        <dbReference type="ARBA" id="ARBA00022729"/>
    </source>
</evidence>
<dbReference type="PROSITE" id="PS00616">
    <property type="entry name" value="HIS_ACID_PHOSPHAT_1"/>
    <property type="match status" value="1"/>
</dbReference>
<evidence type="ECO:0000256" key="1">
    <source>
        <dbReference type="ARBA" id="ARBA00000032"/>
    </source>
</evidence>
<evidence type="ECO:0000313" key="10">
    <source>
        <dbReference type="Proteomes" id="UP001168821"/>
    </source>
</evidence>
<dbReference type="Gene3D" id="3.40.50.1240">
    <property type="entry name" value="Phosphoglycerate mutase-like"/>
    <property type="match status" value="1"/>
</dbReference>
<dbReference type="PANTHER" id="PTHR11567">
    <property type="entry name" value="ACID PHOSPHATASE-RELATED"/>
    <property type="match status" value="1"/>
</dbReference>
<evidence type="ECO:0000256" key="8">
    <source>
        <dbReference type="SAM" id="SignalP"/>
    </source>
</evidence>
<sequence>MSVKSWVLLLLFVILASLIECTRENGTSETLILVHAVFRHGDRTPDEFGRYPNDPYKNDSYFPTGSGELTDRGKRREYSVGKSLRKRYNKFLGDLYTPDIVEAWSSDRNRTKMSLQLVLAGLFPPSKEQMWETDLNWQPIPFHTNPLTQDMLFFGILCPSYTQYTSEYENSTKIQRQLQQHSEDFKYISEKSGLNAKSYQDMFLLYSCLTTEQEYGLILPEWTKNVYPQPLQDLTIKGYQAETATTEMRRITSGTLLKKIVDNIEAKVDNQMPLKNRKIYLYSGHEFNIAHLLHTLEVFEPHIPPYGSYILFELHKIDNVTGFKIYYQDYSSVQPKLLKLPACDEFCPLKKFVSYVEEYFPEKDACKLRT</sequence>
<protein>
    <recommendedName>
        <fullName evidence="3">acid phosphatase</fullName>
        <ecNumber evidence="3">3.1.3.2</ecNumber>
    </recommendedName>
</protein>
<dbReference type="Proteomes" id="UP001168821">
    <property type="component" value="Unassembled WGS sequence"/>
</dbReference>
<name>A0AA38IJT5_9CUCU</name>
<comment type="catalytic activity">
    <reaction evidence="1">
        <text>a phosphate monoester + H2O = an alcohol + phosphate</text>
        <dbReference type="Rhea" id="RHEA:15017"/>
        <dbReference type="ChEBI" id="CHEBI:15377"/>
        <dbReference type="ChEBI" id="CHEBI:30879"/>
        <dbReference type="ChEBI" id="CHEBI:43474"/>
        <dbReference type="ChEBI" id="CHEBI:67140"/>
        <dbReference type="EC" id="3.1.3.2"/>
    </reaction>
</comment>
<evidence type="ECO:0000256" key="5">
    <source>
        <dbReference type="ARBA" id="ARBA00022801"/>
    </source>
</evidence>
<proteinExistence type="inferred from homology"/>
<dbReference type="EC" id="3.1.3.2" evidence="3"/>
<dbReference type="InterPro" id="IPR029033">
    <property type="entry name" value="His_PPase_superfam"/>
</dbReference>
<evidence type="ECO:0000256" key="7">
    <source>
        <dbReference type="ARBA" id="ARBA00023180"/>
    </source>
</evidence>
<evidence type="ECO:0000256" key="3">
    <source>
        <dbReference type="ARBA" id="ARBA00012646"/>
    </source>
</evidence>
<accession>A0AA38IJT5</accession>
<dbReference type="Pfam" id="PF00328">
    <property type="entry name" value="His_Phos_2"/>
    <property type="match status" value="1"/>
</dbReference>
<dbReference type="GO" id="GO:0003993">
    <property type="term" value="F:acid phosphatase activity"/>
    <property type="evidence" value="ECO:0007669"/>
    <property type="project" value="UniProtKB-EC"/>
</dbReference>
<gene>
    <name evidence="9" type="ORF">Zmor_009868</name>
</gene>
<keyword evidence="4 8" id="KW-0732">Signal</keyword>
<organism evidence="9 10">
    <name type="scientific">Zophobas morio</name>
    <dbReference type="NCBI Taxonomy" id="2755281"/>
    <lineage>
        <taxon>Eukaryota</taxon>
        <taxon>Metazoa</taxon>
        <taxon>Ecdysozoa</taxon>
        <taxon>Arthropoda</taxon>
        <taxon>Hexapoda</taxon>
        <taxon>Insecta</taxon>
        <taxon>Pterygota</taxon>
        <taxon>Neoptera</taxon>
        <taxon>Endopterygota</taxon>
        <taxon>Coleoptera</taxon>
        <taxon>Polyphaga</taxon>
        <taxon>Cucujiformia</taxon>
        <taxon>Tenebrionidae</taxon>
        <taxon>Zophobas</taxon>
    </lineage>
</organism>
<evidence type="ECO:0000256" key="6">
    <source>
        <dbReference type="ARBA" id="ARBA00023157"/>
    </source>
</evidence>
<keyword evidence="5" id="KW-0378">Hydrolase</keyword>
<dbReference type="InterPro" id="IPR033379">
    <property type="entry name" value="Acid_Pase_AS"/>
</dbReference>
<reference evidence="9" key="1">
    <citation type="journal article" date="2023" name="G3 (Bethesda)">
        <title>Whole genome assemblies of Zophobas morio and Tenebrio molitor.</title>
        <authorList>
            <person name="Kaur S."/>
            <person name="Stinson S.A."/>
            <person name="diCenzo G.C."/>
        </authorList>
    </citation>
    <scope>NUCLEOTIDE SEQUENCE</scope>
    <source>
        <strain evidence="9">QUZm001</strain>
    </source>
</reference>
<dbReference type="AlphaFoldDB" id="A0AA38IJT5"/>
<dbReference type="PANTHER" id="PTHR11567:SF211">
    <property type="entry name" value="PROSTATIC ACID PHOSPHATASE"/>
    <property type="match status" value="1"/>
</dbReference>
<dbReference type="InterPro" id="IPR000560">
    <property type="entry name" value="His_Pase_clade-2"/>
</dbReference>
<dbReference type="EMBL" id="JALNTZ010000003">
    <property type="protein sequence ID" value="KAJ3658110.1"/>
    <property type="molecule type" value="Genomic_DNA"/>
</dbReference>